<protein>
    <recommendedName>
        <fullName evidence="2">Peptidase M16 N-terminal domain-containing protein</fullName>
    </recommendedName>
</protein>
<feature type="domain" description="Peptidase M16 N-terminal" evidence="2">
    <location>
        <begin position="45"/>
        <end position="171"/>
    </location>
</feature>
<sequence>MEKTNKFNIFITLIILMILMTTNAKAKMLKPHLYKTQLKNGMTIIVREVPNGKAAAVQLWVKAGSIYENDNERGITHLIEHMIFKGTKTRGPGEVAAAIEEKGGQINAYTSYEYTVYHATLPARYWQTGLDVLSDAVQNSVFDPKELEREKKVVLEEVRMRNDRPQIKLFQDLM</sequence>
<dbReference type="InterPro" id="IPR011249">
    <property type="entry name" value="Metalloenz_LuxS/M16"/>
</dbReference>
<evidence type="ECO:0000313" key="3">
    <source>
        <dbReference type="EMBL" id="VAW34640.1"/>
    </source>
</evidence>
<proteinExistence type="inferred from homology"/>
<dbReference type="InterPro" id="IPR050361">
    <property type="entry name" value="MPP/UQCRC_Complex"/>
</dbReference>
<dbReference type="AlphaFoldDB" id="A0A3B0V169"/>
<gene>
    <name evidence="3" type="ORF">MNBD_DELTA03-1757</name>
</gene>
<accession>A0A3B0V169</accession>
<dbReference type="SUPFAM" id="SSF63411">
    <property type="entry name" value="LuxS/MPP-like metallohydrolase"/>
    <property type="match status" value="1"/>
</dbReference>
<feature type="non-terminal residue" evidence="3">
    <location>
        <position position="174"/>
    </location>
</feature>
<dbReference type="Pfam" id="PF00675">
    <property type="entry name" value="Peptidase_M16"/>
    <property type="match status" value="1"/>
</dbReference>
<dbReference type="Gene3D" id="3.30.830.10">
    <property type="entry name" value="Metalloenzyme, LuxS/M16 peptidase-like"/>
    <property type="match status" value="1"/>
</dbReference>
<dbReference type="GO" id="GO:0004222">
    <property type="term" value="F:metalloendopeptidase activity"/>
    <property type="evidence" value="ECO:0007669"/>
    <property type="project" value="InterPro"/>
</dbReference>
<dbReference type="PANTHER" id="PTHR11851:SF49">
    <property type="entry name" value="MITOCHONDRIAL-PROCESSING PEPTIDASE SUBUNIT ALPHA"/>
    <property type="match status" value="1"/>
</dbReference>
<comment type="similarity">
    <text evidence="1">Belongs to the peptidase M16 family.</text>
</comment>
<evidence type="ECO:0000256" key="1">
    <source>
        <dbReference type="ARBA" id="ARBA00007261"/>
    </source>
</evidence>
<dbReference type="EMBL" id="UOEX01000099">
    <property type="protein sequence ID" value="VAW34640.1"/>
    <property type="molecule type" value="Genomic_DNA"/>
</dbReference>
<name>A0A3B0V169_9ZZZZ</name>
<dbReference type="PANTHER" id="PTHR11851">
    <property type="entry name" value="METALLOPROTEASE"/>
    <property type="match status" value="1"/>
</dbReference>
<evidence type="ECO:0000259" key="2">
    <source>
        <dbReference type="Pfam" id="PF00675"/>
    </source>
</evidence>
<dbReference type="GO" id="GO:0046872">
    <property type="term" value="F:metal ion binding"/>
    <property type="evidence" value="ECO:0007669"/>
    <property type="project" value="InterPro"/>
</dbReference>
<reference evidence="3" key="1">
    <citation type="submission" date="2018-06" db="EMBL/GenBank/DDBJ databases">
        <authorList>
            <person name="Zhirakovskaya E."/>
        </authorList>
    </citation>
    <scope>NUCLEOTIDE SEQUENCE</scope>
</reference>
<dbReference type="InterPro" id="IPR011765">
    <property type="entry name" value="Pept_M16_N"/>
</dbReference>
<organism evidence="3">
    <name type="scientific">hydrothermal vent metagenome</name>
    <dbReference type="NCBI Taxonomy" id="652676"/>
    <lineage>
        <taxon>unclassified sequences</taxon>
        <taxon>metagenomes</taxon>
        <taxon>ecological metagenomes</taxon>
    </lineage>
</organism>
<dbReference type="InterPro" id="IPR001431">
    <property type="entry name" value="Pept_M16_Zn_BS"/>
</dbReference>
<dbReference type="PROSITE" id="PS00143">
    <property type="entry name" value="INSULINASE"/>
    <property type="match status" value="1"/>
</dbReference>
<dbReference type="GO" id="GO:0006508">
    <property type="term" value="P:proteolysis"/>
    <property type="evidence" value="ECO:0007669"/>
    <property type="project" value="InterPro"/>
</dbReference>